<protein>
    <submittedName>
        <fullName evidence="3">Uncharacterized protein</fullName>
    </submittedName>
</protein>
<name>A0A7W6BTH2_9HYPH</name>
<evidence type="ECO:0000256" key="1">
    <source>
        <dbReference type="SAM" id="Coils"/>
    </source>
</evidence>
<sequence length="188" mass="20956">MSAVREPASFPELEAEVMVQSDGARGAEVTTLYPANETGAPEAAQPEAKPTDASPAHAVALAVGHLTIEPSPTDWTRTLTLVERTAATIRAYEKRFVQLEKQSKALADRSAEDQHRLQTHIQSLEERLRQSEERVVTAETALRDAEYHEWEADMRAKRAEQRALEAEAKCRQTEAYLRRVHELLAGVS</sequence>
<dbReference type="EMBL" id="JACIDO010000005">
    <property type="protein sequence ID" value="MBB3936607.1"/>
    <property type="molecule type" value="Genomic_DNA"/>
</dbReference>
<dbReference type="SUPFAM" id="SSF57997">
    <property type="entry name" value="Tropomyosin"/>
    <property type="match status" value="1"/>
</dbReference>
<dbReference type="AlphaFoldDB" id="A0A7W6BTH2"/>
<proteinExistence type="predicted"/>
<gene>
    <name evidence="3" type="ORF">GGR05_002761</name>
</gene>
<feature type="region of interest" description="Disordered" evidence="2">
    <location>
        <begin position="28"/>
        <end position="53"/>
    </location>
</feature>
<keyword evidence="4" id="KW-1185">Reference proteome</keyword>
<reference evidence="3 4" key="1">
    <citation type="submission" date="2020-08" db="EMBL/GenBank/DDBJ databases">
        <title>Genomic Encyclopedia of Type Strains, Phase IV (KMG-IV): sequencing the most valuable type-strain genomes for metagenomic binning, comparative biology and taxonomic classification.</title>
        <authorList>
            <person name="Goeker M."/>
        </authorList>
    </citation>
    <scope>NUCLEOTIDE SEQUENCE [LARGE SCALE GENOMIC DNA]</scope>
    <source>
        <strain evidence="3 4">DSM 25024</strain>
    </source>
</reference>
<evidence type="ECO:0000313" key="3">
    <source>
        <dbReference type="EMBL" id="MBB3936607.1"/>
    </source>
</evidence>
<organism evidence="3 4">
    <name type="scientific">Aureimonas phyllosphaerae</name>
    <dbReference type="NCBI Taxonomy" id="1166078"/>
    <lineage>
        <taxon>Bacteria</taxon>
        <taxon>Pseudomonadati</taxon>
        <taxon>Pseudomonadota</taxon>
        <taxon>Alphaproteobacteria</taxon>
        <taxon>Hyphomicrobiales</taxon>
        <taxon>Aurantimonadaceae</taxon>
        <taxon>Aureimonas</taxon>
    </lineage>
</organism>
<evidence type="ECO:0000313" key="4">
    <source>
        <dbReference type="Proteomes" id="UP000531216"/>
    </source>
</evidence>
<keyword evidence="1" id="KW-0175">Coiled coil</keyword>
<comment type="caution">
    <text evidence="3">The sequence shown here is derived from an EMBL/GenBank/DDBJ whole genome shotgun (WGS) entry which is preliminary data.</text>
</comment>
<dbReference type="Proteomes" id="UP000531216">
    <property type="component" value="Unassembled WGS sequence"/>
</dbReference>
<accession>A0A7W6BTH2</accession>
<dbReference type="OrthoDB" id="7905534at2"/>
<dbReference type="RefSeq" id="WP_090962247.1">
    <property type="nucleotide sequence ID" value="NZ_FOOA01000005.1"/>
</dbReference>
<feature type="coiled-coil region" evidence="1">
    <location>
        <begin position="82"/>
        <end position="176"/>
    </location>
</feature>
<evidence type="ECO:0000256" key="2">
    <source>
        <dbReference type="SAM" id="MobiDB-lite"/>
    </source>
</evidence>